<evidence type="ECO:0000256" key="1">
    <source>
        <dbReference type="ARBA" id="ARBA00005615"/>
    </source>
</evidence>
<dbReference type="InterPro" id="IPR001661">
    <property type="entry name" value="Glyco_hydro_37"/>
</dbReference>
<dbReference type="Gene3D" id="1.50.10.10">
    <property type="match status" value="2"/>
</dbReference>
<evidence type="ECO:0000256" key="3">
    <source>
        <dbReference type="ARBA" id="ARBA00022801"/>
    </source>
</evidence>
<comment type="similarity">
    <text evidence="1">Belongs to the glycosyl hydrolase 37 family.</text>
</comment>
<name>U6K360_9EIME</name>
<sequence length="507" mass="56072">MRRIFGKFDYKDLADLVVRAPIPVILDRFENLPHNAFTRYLEEAFQDCFYPGFPDLIEWNPPDIPRTTPVWLTDDGPQGSHAVPQAGTHGEDIHQQPELFAAVTSLAGAPGSTDLSQPILRSRTTTNCSIPELTRHEENKFAQDIILLWKNLGRKTLSSIVIEPRTAKDGAYQEAGSSLVDVPWGFIIPGGRFREMYYWDSYWTIRGLLYSGMISTARGIILNFTDLIRRFGFIPNGTRSYYLTRSQPPVFSMMLSAYHAFTGDLESLHVLACGVGTYGSFLGALHVGAEVLFAFIALSGSDDEMGLFDFDISKGRQSRRVTSAGVAALLMQLHSPVKLQACRLFGHDRSSHGSEGTCTCLNLTPAEHDEEKAAHREQTTQFDTGQQWDGANCWPPLLQMAVEAMIELGSQAAVEAVKSMTDRYIFTCMQAYKRLGALPEKSCTATSGSCGAGGGYKCQTGFGWSIGVALELLFVKRASFCAKEVQRRRRKFGSASYMEAMKAAQNG</sequence>
<evidence type="ECO:0000256" key="4">
    <source>
        <dbReference type="ARBA" id="ARBA00023295"/>
    </source>
</evidence>
<evidence type="ECO:0000313" key="7">
    <source>
        <dbReference type="EMBL" id="CDJ30767.1"/>
    </source>
</evidence>
<protein>
    <recommendedName>
        <fullName evidence="2">alpha,alpha-trehalase</fullName>
        <ecNumber evidence="2">3.2.1.28</ecNumber>
    </recommendedName>
    <alternativeName>
        <fullName evidence="5">Alpha,alpha-trehalase</fullName>
    </alternativeName>
    <alternativeName>
        <fullName evidence="6">Alpha,alpha-trehalose glucohydrolase</fullName>
    </alternativeName>
</protein>
<reference evidence="7" key="2">
    <citation type="submission" date="2013-10" db="EMBL/GenBank/DDBJ databases">
        <authorList>
            <person name="Aslett M."/>
        </authorList>
    </citation>
    <scope>NUCLEOTIDE SEQUENCE [LARGE SCALE GENOMIC DNA]</scope>
    <source>
        <strain evidence="7">Houghton</strain>
    </source>
</reference>
<dbReference type="Pfam" id="PF01204">
    <property type="entry name" value="Trehalase"/>
    <property type="match status" value="2"/>
</dbReference>
<dbReference type="InterPro" id="IPR008928">
    <property type="entry name" value="6-hairpin_glycosidase_sf"/>
</dbReference>
<dbReference type="GeneID" id="25377900"/>
<evidence type="ECO:0000256" key="2">
    <source>
        <dbReference type="ARBA" id="ARBA00012757"/>
    </source>
</evidence>
<dbReference type="VEuPathDB" id="ToxoDB:EMH_0030790"/>
<organism evidence="7 8">
    <name type="scientific">Eimeria mitis</name>
    <dbReference type="NCBI Taxonomy" id="44415"/>
    <lineage>
        <taxon>Eukaryota</taxon>
        <taxon>Sar</taxon>
        <taxon>Alveolata</taxon>
        <taxon>Apicomplexa</taxon>
        <taxon>Conoidasida</taxon>
        <taxon>Coccidia</taxon>
        <taxon>Eucoccidiorida</taxon>
        <taxon>Eimeriorina</taxon>
        <taxon>Eimeriidae</taxon>
        <taxon>Eimeria</taxon>
    </lineage>
</organism>
<dbReference type="RefSeq" id="XP_013353332.1">
    <property type="nucleotide sequence ID" value="XM_013497878.1"/>
</dbReference>
<dbReference type="PANTHER" id="PTHR23403">
    <property type="entry name" value="TREHALASE"/>
    <property type="match status" value="1"/>
</dbReference>
<dbReference type="GO" id="GO:0005993">
    <property type="term" value="P:trehalose catabolic process"/>
    <property type="evidence" value="ECO:0007669"/>
    <property type="project" value="TreeGrafter"/>
</dbReference>
<gene>
    <name evidence="7" type="ORF">EMH_0030790</name>
</gene>
<dbReference type="EMBL" id="HG682767">
    <property type="protein sequence ID" value="CDJ30767.1"/>
    <property type="molecule type" value="Genomic_DNA"/>
</dbReference>
<dbReference type="PROSITE" id="PS00927">
    <property type="entry name" value="TREHALASE_1"/>
    <property type="match status" value="1"/>
</dbReference>
<dbReference type="InterPro" id="IPR012341">
    <property type="entry name" value="6hp_glycosidase-like_sf"/>
</dbReference>
<keyword evidence="8" id="KW-1185">Reference proteome</keyword>
<dbReference type="SUPFAM" id="SSF48208">
    <property type="entry name" value="Six-hairpin glycosidases"/>
    <property type="match status" value="1"/>
</dbReference>
<dbReference type="EC" id="3.2.1.28" evidence="2"/>
<keyword evidence="3" id="KW-0378">Hydrolase</keyword>
<dbReference type="Proteomes" id="UP000030744">
    <property type="component" value="Unassembled WGS sequence"/>
</dbReference>
<evidence type="ECO:0000256" key="6">
    <source>
        <dbReference type="ARBA" id="ARBA00031637"/>
    </source>
</evidence>
<evidence type="ECO:0000256" key="5">
    <source>
        <dbReference type="ARBA" id="ARBA00030473"/>
    </source>
</evidence>
<evidence type="ECO:0000313" key="8">
    <source>
        <dbReference type="Proteomes" id="UP000030744"/>
    </source>
</evidence>
<reference evidence="7" key="1">
    <citation type="submission" date="2013-10" db="EMBL/GenBank/DDBJ databases">
        <title>Genomic analysis of the causative agents of coccidiosis in chickens.</title>
        <authorList>
            <person name="Reid A.J."/>
            <person name="Blake D."/>
            <person name="Billington K."/>
            <person name="Browne H."/>
            <person name="Dunn M."/>
            <person name="Hung S."/>
            <person name="Kawahara F."/>
            <person name="Miranda-Saavedra D."/>
            <person name="Mourier T."/>
            <person name="Nagra H."/>
            <person name="Otto T.D."/>
            <person name="Rawlings N."/>
            <person name="Sanchez A."/>
            <person name="Sanders M."/>
            <person name="Subramaniam C."/>
            <person name="Tay Y."/>
            <person name="Dear P."/>
            <person name="Doerig C."/>
            <person name="Gruber A."/>
            <person name="Parkinson J."/>
            <person name="Shirley M."/>
            <person name="Wan K.L."/>
            <person name="Berriman M."/>
            <person name="Tomley F."/>
            <person name="Pain A."/>
        </authorList>
    </citation>
    <scope>NUCLEOTIDE SEQUENCE [LARGE SCALE GENOMIC DNA]</scope>
    <source>
        <strain evidence="7">Houghton</strain>
    </source>
</reference>
<accession>U6K360</accession>
<keyword evidence="4" id="KW-0326">Glycosidase</keyword>
<dbReference type="OrthoDB" id="3542292at2759"/>
<dbReference type="InterPro" id="IPR018232">
    <property type="entry name" value="Glyco_hydro_37_CS"/>
</dbReference>
<dbReference type="GO" id="GO:0004555">
    <property type="term" value="F:alpha,alpha-trehalase activity"/>
    <property type="evidence" value="ECO:0007669"/>
    <property type="project" value="UniProtKB-EC"/>
</dbReference>
<dbReference type="PANTHER" id="PTHR23403:SF1">
    <property type="entry name" value="TREHALASE"/>
    <property type="match status" value="1"/>
</dbReference>
<dbReference type="AlphaFoldDB" id="U6K360"/>
<proteinExistence type="inferred from homology"/>